<dbReference type="SUPFAM" id="SSF52540">
    <property type="entry name" value="P-loop containing nucleoside triphosphate hydrolases"/>
    <property type="match status" value="2"/>
</dbReference>
<dbReference type="GO" id="GO:0005524">
    <property type="term" value="F:ATP binding"/>
    <property type="evidence" value="ECO:0007669"/>
    <property type="project" value="InterPro"/>
</dbReference>
<dbReference type="AlphaFoldDB" id="A0A0M0KV99"/>
<dbReference type="InterPro" id="IPR000330">
    <property type="entry name" value="SNF2_N"/>
</dbReference>
<dbReference type="PANTHER" id="PTHR10799">
    <property type="entry name" value="SNF2/RAD54 HELICASE FAMILY"/>
    <property type="match status" value="1"/>
</dbReference>
<keyword evidence="7" id="KW-1185">Reference proteome</keyword>
<dbReference type="Pfam" id="PF00176">
    <property type="entry name" value="SNF2-rel_dom"/>
    <property type="match status" value="1"/>
</dbReference>
<evidence type="ECO:0000259" key="3">
    <source>
        <dbReference type="PROSITE" id="PS50966"/>
    </source>
</evidence>
<organism evidence="6 7">
    <name type="scientific">Priestia koreensis</name>
    <dbReference type="NCBI Taxonomy" id="284581"/>
    <lineage>
        <taxon>Bacteria</taxon>
        <taxon>Bacillati</taxon>
        <taxon>Bacillota</taxon>
        <taxon>Bacilli</taxon>
        <taxon>Bacillales</taxon>
        <taxon>Bacillaceae</taxon>
        <taxon>Priestia</taxon>
    </lineage>
</organism>
<gene>
    <name evidence="6" type="ORF">AMD01_16500</name>
</gene>
<dbReference type="InterPro" id="IPR027417">
    <property type="entry name" value="P-loop_NTPase"/>
</dbReference>
<evidence type="ECO:0000259" key="5">
    <source>
        <dbReference type="PROSITE" id="PS51194"/>
    </source>
</evidence>
<dbReference type="SMART" id="SM00487">
    <property type="entry name" value="DEXDc"/>
    <property type="match status" value="1"/>
</dbReference>
<dbReference type="InterPro" id="IPR038718">
    <property type="entry name" value="SNF2-like_sf"/>
</dbReference>
<evidence type="ECO:0000313" key="7">
    <source>
        <dbReference type="Proteomes" id="UP000037558"/>
    </source>
</evidence>
<dbReference type="GO" id="GO:0008270">
    <property type="term" value="F:zinc ion binding"/>
    <property type="evidence" value="ECO:0007669"/>
    <property type="project" value="UniProtKB-KW"/>
</dbReference>
<dbReference type="Gene3D" id="3.40.50.10810">
    <property type="entry name" value="Tandem AAA-ATPase domain"/>
    <property type="match status" value="1"/>
</dbReference>
<dbReference type="InterPro" id="IPR014001">
    <property type="entry name" value="Helicase_ATP-bd"/>
</dbReference>
<evidence type="ECO:0000256" key="1">
    <source>
        <dbReference type="ARBA" id="ARBA00022801"/>
    </source>
</evidence>
<comment type="caution">
    <text evidence="6">The sequence shown here is derived from an EMBL/GenBank/DDBJ whole genome shotgun (WGS) entry which is preliminary data.</text>
</comment>
<dbReference type="InterPro" id="IPR001650">
    <property type="entry name" value="Helicase_C-like"/>
</dbReference>
<reference evidence="7" key="1">
    <citation type="submission" date="2015-08" db="EMBL/GenBank/DDBJ databases">
        <title>Fjat-14210 dsm16467.</title>
        <authorList>
            <person name="Liu B."/>
            <person name="Wang J."/>
            <person name="Zhu Y."/>
            <person name="Liu G."/>
            <person name="Chen Q."/>
            <person name="Chen Z."/>
            <person name="Lan J."/>
            <person name="Che J."/>
            <person name="Ge C."/>
            <person name="Shi H."/>
            <person name="Pan Z."/>
            <person name="Liu X."/>
        </authorList>
    </citation>
    <scope>NUCLEOTIDE SEQUENCE [LARGE SCALE GENOMIC DNA]</scope>
    <source>
        <strain evidence="7">DSM 16467</strain>
    </source>
</reference>
<keyword evidence="6" id="KW-0347">Helicase</keyword>
<dbReference type="SMART" id="SM00490">
    <property type="entry name" value="HELICc"/>
    <property type="match status" value="1"/>
</dbReference>
<dbReference type="PROSITE" id="PS51192">
    <property type="entry name" value="HELICASE_ATP_BIND_1"/>
    <property type="match status" value="1"/>
</dbReference>
<protein>
    <submittedName>
        <fullName evidence="6">Helicase SNF2</fullName>
    </submittedName>
</protein>
<keyword evidence="6" id="KW-0547">Nucleotide-binding</keyword>
<evidence type="ECO:0000313" key="6">
    <source>
        <dbReference type="EMBL" id="KOO42746.1"/>
    </source>
</evidence>
<evidence type="ECO:0000256" key="2">
    <source>
        <dbReference type="PROSITE-ProRule" id="PRU00325"/>
    </source>
</evidence>
<dbReference type="Pfam" id="PF00271">
    <property type="entry name" value="Helicase_C"/>
    <property type="match status" value="1"/>
</dbReference>
<dbReference type="InterPro" id="IPR013663">
    <property type="entry name" value="Helicase_SWF/SNF/SWI_bac"/>
</dbReference>
<dbReference type="EMBL" id="LILC01000023">
    <property type="protein sequence ID" value="KOO42746.1"/>
    <property type="molecule type" value="Genomic_DNA"/>
</dbReference>
<keyword evidence="6" id="KW-0067">ATP-binding</keyword>
<dbReference type="Pfam" id="PF08455">
    <property type="entry name" value="SNF2_assoc"/>
    <property type="match status" value="1"/>
</dbReference>
<name>A0A0M0KV99_9BACI</name>
<keyword evidence="2" id="KW-0479">Metal-binding</keyword>
<dbReference type="Proteomes" id="UP000037558">
    <property type="component" value="Unassembled WGS sequence"/>
</dbReference>
<dbReference type="CDD" id="cd18793">
    <property type="entry name" value="SF2_C_SNF"/>
    <property type="match status" value="1"/>
</dbReference>
<dbReference type="OrthoDB" id="9760715at2"/>
<keyword evidence="2" id="KW-0862">Zinc</keyword>
<dbReference type="InterPro" id="IPR007527">
    <property type="entry name" value="Znf_SWIM"/>
</dbReference>
<dbReference type="STRING" id="284581.AMD01_16500"/>
<keyword evidence="2" id="KW-0863">Zinc-finger</keyword>
<proteinExistence type="predicted"/>
<dbReference type="InterPro" id="IPR049730">
    <property type="entry name" value="SNF2/RAD54-like_C"/>
</dbReference>
<dbReference type="PATRIC" id="fig|284581.3.peg.2802"/>
<feature type="domain" description="Helicase C-terminal" evidence="5">
    <location>
        <begin position="907"/>
        <end position="1064"/>
    </location>
</feature>
<dbReference type="Gene3D" id="3.40.50.300">
    <property type="entry name" value="P-loop containing nucleotide triphosphate hydrolases"/>
    <property type="match status" value="1"/>
</dbReference>
<feature type="domain" description="Helicase ATP-binding" evidence="4">
    <location>
        <begin position="639"/>
        <end position="801"/>
    </location>
</feature>
<dbReference type="PROSITE" id="PS50966">
    <property type="entry name" value="ZF_SWIM"/>
    <property type="match status" value="1"/>
</dbReference>
<sequence length="1074" mass="124043">MPNMLFTREQIKDLFLTTTYNRGYAYYREGRVRDLKFSPEQEAWFAKVIGDDSYYVTVEKRHQSFSSSCDCPAYDRYLECKHEVAVLLELCDQETNEIGQRGPRAGDYEAVDQFIQLFSGYQQAVLDAHNDEVKQLLEVEFVCKSATPTFLHPQGMYLTLELKIGPDRTYVVKNIKEFLTKVQNQETHEFTKKFTYDPSDYAFKKEDNTVIQMLLELVNTEHFYRPPNPYQRQSSSSLTTDRELLIPTMGARKLLLALMERNFTFVHEEVIYPHVELIEKTLPLSFQLHKLGDQAFELDLFQLHRASFFDRYDLVFLEGTFYTLSPDQRMLVEGLRQSAVLGETIPIASEQMEDFLSQVLPGLKKVGNVSIDEEVSTKISEPILQSKVFVDEENGRLVVKLEYHYDDIIINPFSFSQESRGEKGAFLIRDTEKEREIMAIIERAPVKIHKQQLYLDENEDDLYTFLFHVLPRLGRLADVYMSDRAQAYSPPEGAVPSTSIDVGENRGLLEINFDLNGIDHNTIQSVLKSVIEKKSYHRLPDGRFISLEQEDFQTLYQLFDELNVTEDDLTDNRLQVPVYRGMQVEEIMNGKNKYATKSSKAFRRLIQHLKNPEDLDFEEPTNLQAELRDYQHNGFQWFKALSHYALGGVLADDMGLGKTLQSISYIVSEKNEQSEKQSFLVVAPASLIYNWKNEFEKFAPHLNVEVITGTPIEREALLTGENEHDVWITSYPTLRQDLAFYQQHTFNTVILDEAQAVKNYTTKTAAAVRSLRAQRKYALSGTPIENSLDELWSLFQTVLPGLFPGYKAFKNLSNDQIARMVRPFILRRVKKDVLKELPDKIESNHVSELTKEQKELYVGYLEEVKRSIQTEDFNKNRIKILAGLTRLRQICCHPSLFIENYEGQSSKLDQLLELTQNAIENGKRLLIFSQFTSMLHIIQERLEGMGISFFYLDGQTPSKERVEMSERFNQGENDVFLISLKAGGTGLNLTGADTVVLYDLWWNPAIEEQAAGRAHRIGQKNVVQVIRLISKGTIEEKIYQLQQKKRELIEQVIQPGETMLSSLTEDEIRELLSM</sequence>
<dbReference type="GO" id="GO:0016787">
    <property type="term" value="F:hydrolase activity"/>
    <property type="evidence" value="ECO:0007669"/>
    <property type="project" value="UniProtKB-KW"/>
</dbReference>
<dbReference type="FunFam" id="3.40.50.300:FF:000533">
    <property type="entry name" value="Helicase, Snf2 family"/>
    <property type="match status" value="1"/>
</dbReference>
<evidence type="ECO:0000259" key="4">
    <source>
        <dbReference type="PROSITE" id="PS51192"/>
    </source>
</evidence>
<feature type="domain" description="SWIM-type" evidence="3">
    <location>
        <begin position="54"/>
        <end position="91"/>
    </location>
</feature>
<dbReference type="PROSITE" id="PS51194">
    <property type="entry name" value="HELICASE_CTER"/>
    <property type="match status" value="1"/>
</dbReference>
<dbReference type="GO" id="GO:0004386">
    <property type="term" value="F:helicase activity"/>
    <property type="evidence" value="ECO:0007669"/>
    <property type="project" value="UniProtKB-KW"/>
</dbReference>
<accession>A0A0M0KV99</accession>
<dbReference type="RefSeq" id="WP_053402543.1">
    <property type="nucleotide sequence ID" value="NZ_JAMAUM010000010.1"/>
</dbReference>
<keyword evidence="1" id="KW-0378">Hydrolase</keyword>